<evidence type="ECO:0000313" key="3">
    <source>
        <dbReference type="Proteomes" id="UP000095281"/>
    </source>
</evidence>
<evidence type="ECO:0000313" key="4">
    <source>
        <dbReference type="WBParaSite" id="MhA1_Contig14.frz3.gene15"/>
    </source>
</evidence>
<protein>
    <submittedName>
        <fullName evidence="4">UBIQUITIN_CONJUGAT_2 domain-containing protein</fullName>
    </submittedName>
</protein>
<dbReference type="AlphaFoldDB" id="A0A1I8B5U0"/>
<accession>A0A1I8B5U0</accession>
<dbReference type="Proteomes" id="UP000095281">
    <property type="component" value="Unplaced"/>
</dbReference>
<dbReference type="PROSITE" id="PS50127">
    <property type="entry name" value="UBC_2"/>
    <property type="match status" value="1"/>
</dbReference>
<dbReference type="InterPro" id="IPR050113">
    <property type="entry name" value="Ub_conjugating_enzyme"/>
</dbReference>
<dbReference type="InterPro" id="IPR016135">
    <property type="entry name" value="UBQ-conjugating_enzyme/RWD"/>
</dbReference>
<name>A0A1I8B5U0_MELHA</name>
<dbReference type="PANTHER" id="PTHR24067">
    <property type="entry name" value="UBIQUITIN-CONJUGATING ENZYME E2"/>
    <property type="match status" value="1"/>
</dbReference>
<dbReference type="GO" id="GO:0032446">
    <property type="term" value="P:protein modification by small protein conjugation"/>
    <property type="evidence" value="ECO:0007669"/>
    <property type="project" value="UniProtKB-ARBA"/>
</dbReference>
<feature type="signal peptide" evidence="1">
    <location>
        <begin position="1"/>
        <end position="24"/>
    </location>
</feature>
<proteinExistence type="predicted"/>
<reference evidence="4" key="1">
    <citation type="submission" date="2016-11" db="UniProtKB">
        <authorList>
            <consortium name="WormBaseParasite"/>
        </authorList>
    </citation>
    <scope>IDENTIFICATION</scope>
</reference>
<organism evidence="3 4">
    <name type="scientific">Meloidogyne hapla</name>
    <name type="common">Root-knot nematode worm</name>
    <dbReference type="NCBI Taxonomy" id="6305"/>
    <lineage>
        <taxon>Eukaryota</taxon>
        <taxon>Metazoa</taxon>
        <taxon>Ecdysozoa</taxon>
        <taxon>Nematoda</taxon>
        <taxon>Chromadorea</taxon>
        <taxon>Rhabditida</taxon>
        <taxon>Tylenchina</taxon>
        <taxon>Tylenchomorpha</taxon>
        <taxon>Tylenchoidea</taxon>
        <taxon>Meloidogynidae</taxon>
        <taxon>Meloidogyninae</taxon>
        <taxon>Meloidogyne</taxon>
    </lineage>
</organism>
<feature type="domain" description="UBC core" evidence="2">
    <location>
        <begin position="142"/>
        <end position="262"/>
    </location>
</feature>
<evidence type="ECO:0000259" key="2">
    <source>
        <dbReference type="PROSITE" id="PS50127"/>
    </source>
</evidence>
<keyword evidence="3" id="KW-1185">Reference proteome</keyword>
<dbReference type="InterPro" id="IPR000608">
    <property type="entry name" value="UBC"/>
</dbReference>
<dbReference type="Pfam" id="PF00179">
    <property type="entry name" value="UQ_con"/>
    <property type="match status" value="1"/>
</dbReference>
<dbReference type="WBParaSite" id="MhA1_Contig14.frz3.gene15">
    <property type="protein sequence ID" value="MhA1_Contig14.frz3.gene15"/>
    <property type="gene ID" value="MhA1_Contig14.frz3.gene15"/>
</dbReference>
<keyword evidence="1" id="KW-0732">Signal</keyword>
<feature type="chain" id="PRO_5009315475" evidence="1">
    <location>
        <begin position="25"/>
        <end position="262"/>
    </location>
</feature>
<dbReference type="SUPFAM" id="SSF54495">
    <property type="entry name" value="UBC-like"/>
    <property type="match status" value="1"/>
</dbReference>
<dbReference type="Gene3D" id="3.10.110.10">
    <property type="entry name" value="Ubiquitin Conjugating Enzyme"/>
    <property type="match status" value="1"/>
</dbReference>
<sequence length="262" mass="29164">MAIFYQLTSALLIISMAFIAINEGMMGNRSGSTGTASTGCTTHYGRLEHVDNMENLKKREFIPNVKNATNTLEVSGGETFKIKKVALVADNKVLCQTETNNSGGCGNVDTALTGSLKFYIGENIVVEVDTVPFINAYFFTGNKCVILLKDYNIDTHVTMLAINGVNFKITPTDTKTVPKACTITMFNWQCAIPGPKSTIWEGGLYKLRVIFTENFSNWPPSCRFEPPIFHPNVHASGKHFMFDNADCVRNFIYYSNLYIIIF</sequence>
<evidence type="ECO:0000256" key="1">
    <source>
        <dbReference type="SAM" id="SignalP"/>
    </source>
</evidence>